<name>A0A2K9NST5_BACTC</name>
<reference evidence="2 3" key="1">
    <citation type="submission" date="2018-01" db="EMBL/GenBank/DDBJ databases">
        <title>Complete genome sequence of Bacteriovorax stolpii DSM12778.</title>
        <authorList>
            <person name="Tang B."/>
            <person name="Chang J."/>
        </authorList>
    </citation>
    <scope>NUCLEOTIDE SEQUENCE [LARGE SCALE GENOMIC DNA]</scope>
    <source>
        <strain evidence="2 3">DSM 12778</strain>
    </source>
</reference>
<dbReference type="EMBL" id="CP025704">
    <property type="protein sequence ID" value="AUN98558.1"/>
    <property type="molecule type" value="Genomic_DNA"/>
</dbReference>
<protein>
    <recommendedName>
        <fullName evidence="1">Spermatogenesis-associated protein 20-like TRX domain-containing protein</fullName>
    </recommendedName>
</protein>
<dbReference type="PIRSF" id="PIRSF006402">
    <property type="entry name" value="UCP006402_thioredoxin"/>
    <property type="match status" value="1"/>
</dbReference>
<dbReference type="PANTHER" id="PTHR42899">
    <property type="entry name" value="SPERMATOGENESIS-ASSOCIATED PROTEIN 20"/>
    <property type="match status" value="1"/>
</dbReference>
<sequence>MSSSLNFNRLKNAKSLYLRQHQDNPIHWWTYGPEALEYAQKNNKPIFLSIGYSSCHWCHVMAHESFSNDEVAKFLNDNFVSIKVDREEFPDIDNYYQKAAQLFGSSGGWPLSAFLMPDTRPFYVGTYYPLTSKDNAPNFPALIMELKRAYDHEKEQVEKNAVQVTEAIKKGSIPPGDVQFEGHFPHPNGILEAVKEFRDTTWGGYGTAPKFPTFAYYEWALEQMLEGMIAKEHGEFIINSLERMLMGGMNDHARGGVHRYSTDEKWLVPHFEKMLYDQAGFLRTMTKLSLVYPSPLVFDTLINTLDYLEQEMLSDDVNGLRHFFSAQDADSEGVEGLYFTFTEEEFEDLLNRNDDEEETLAKNMDSIKKWFQISSKGNFEHNLNVVSLNPELKEEFYQQQNWDIIRKVRRAVLNERKDRMPPATDNKGVASWNFMLISALVDVVQYSQIDVIKRMASNLINTTIEGVFKTFLTNAEGGMKMRHTTTVEFSHPYLEDFVFFAESQLRLYEISSNEVFKQNFQDAMNFTSKEFLNGDQMRTRAKLADHFELYPNQDYNYFDASFKSPVATYIQLMRRAAVLFSDRDYLDTMLSLKDSVTHTVLKVNPVSAGESLRALTYPVEAMRVMKLPKSWAQREDYLKFIPFFLPRFVLDYHNGENGQEMFEICTMNSCELKGDGFEEFVKVLTPGEPS</sequence>
<dbReference type="InterPro" id="IPR036249">
    <property type="entry name" value="Thioredoxin-like_sf"/>
</dbReference>
<dbReference type="OrthoDB" id="9762614at2"/>
<dbReference type="Pfam" id="PF03190">
    <property type="entry name" value="Thioredox_DsbH"/>
    <property type="match status" value="1"/>
</dbReference>
<evidence type="ECO:0000259" key="1">
    <source>
        <dbReference type="Pfam" id="PF03190"/>
    </source>
</evidence>
<dbReference type="Gene3D" id="3.40.30.10">
    <property type="entry name" value="Glutaredoxin"/>
    <property type="match status" value="1"/>
</dbReference>
<dbReference type="InterPro" id="IPR024705">
    <property type="entry name" value="Ssp411"/>
</dbReference>
<organism evidence="2 3">
    <name type="scientific">Bacteriovorax stolpii</name>
    <name type="common">Bdellovibrio stolpii</name>
    <dbReference type="NCBI Taxonomy" id="960"/>
    <lineage>
        <taxon>Bacteria</taxon>
        <taxon>Pseudomonadati</taxon>
        <taxon>Bdellovibrionota</taxon>
        <taxon>Bacteriovoracia</taxon>
        <taxon>Bacteriovoracales</taxon>
        <taxon>Bacteriovoracaceae</taxon>
        <taxon>Bacteriovorax</taxon>
    </lineage>
</organism>
<evidence type="ECO:0000313" key="3">
    <source>
        <dbReference type="Proteomes" id="UP000235584"/>
    </source>
</evidence>
<dbReference type="GO" id="GO:0005975">
    <property type="term" value="P:carbohydrate metabolic process"/>
    <property type="evidence" value="ECO:0007669"/>
    <property type="project" value="InterPro"/>
</dbReference>
<gene>
    <name evidence="2" type="ORF">C0V70_10680</name>
</gene>
<dbReference type="CDD" id="cd02955">
    <property type="entry name" value="SSP411"/>
    <property type="match status" value="1"/>
</dbReference>
<dbReference type="PANTHER" id="PTHR42899:SF1">
    <property type="entry name" value="SPERMATOGENESIS-ASSOCIATED PROTEIN 20"/>
    <property type="match status" value="1"/>
</dbReference>
<dbReference type="InterPro" id="IPR004879">
    <property type="entry name" value="Ssp411-like_TRX"/>
</dbReference>
<proteinExistence type="predicted"/>
<dbReference type="Proteomes" id="UP000235584">
    <property type="component" value="Chromosome"/>
</dbReference>
<accession>A0A2K9NST5</accession>
<dbReference type="KEGG" id="bsto:C0V70_10680"/>
<dbReference type="RefSeq" id="WP_102243849.1">
    <property type="nucleotide sequence ID" value="NZ_CP025704.1"/>
</dbReference>
<dbReference type="SUPFAM" id="SSF52833">
    <property type="entry name" value="Thioredoxin-like"/>
    <property type="match status" value="1"/>
</dbReference>
<keyword evidence="3" id="KW-1185">Reference proteome</keyword>
<feature type="domain" description="Spermatogenesis-associated protein 20-like TRX" evidence="1">
    <location>
        <begin position="8"/>
        <end position="168"/>
    </location>
</feature>
<dbReference type="SUPFAM" id="SSF48208">
    <property type="entry name" value="Six-hairpin glycosidases"/>
    <property type="match status" value="1"/>
</dbReference>
<dbReference type="AlphaFoldDB" id="A0A2K9NST5"/>
<evidence type="ECO:0000313" key="2">
    <source>
        <dbReference type="EMBL" id="AUN98558.1"/>
    </source>
</evidence>
<dbReference type="InterPro" id="IPR008928">
    <property type="entry name" value="6-hairpin_glycosidase_sf"/>
</dbReference>